<protein>
    <submittedName>
        <fullName evidence="3 4">C2 domain-containing protein 3 isoform X3</fullName>
    </submittedName>
</protein>
<feature type="domain" description="C2" evidence="1">
    <location>
        <begin position="1366"/>
        <end position="1487"/>
    </location>
</feature>
<accession>A0ABM4D4W2</accession>
<dbReference type="GeneID" id="100207572"/>
<dbReference type="Pfam" id="PF00168">
    <property type="entry name" value="C2"/>
    <property type="match status" value="3"/>
</dbReference>
<dbReference type="InterPro" id="IPR035892">
    <property type="entry name" value="C2_domain_sf"/>
</dbReference>
<proteinExistence type="predicted"/>
<reference evidence="3 4" key="1">
    <citation type="submission" date="2025-05" db="UniProtKB">
        <authorList>
            <consortium name="RefSeq"/>
        </authorList>
    </citation>
    <scope>IDENTIFICATION</scope>
</reference>
<dbReference type="CDD" id="cd00030">
    <property type="entry name" value="C2"/>
    <property type="match status" value="2"/>
</dbReference>
<dbReference type="InterPro" id="IPR057537">
    <property type="entry name" value="C2_C2CD3_N"/>
</dbReference>
<feature type="domain" description="C2" evidence="1">
    <location>
        <begin position="627"/>
        <end position="755"/>
    </location>
</feature>
<dbReference type="RefSeq" id="XP_065669311.1">
    <property type="nucleotide sequence ID" value="XM_065813239.1"/>
</dbReference>
<dbReference type="PANTHER" id="PTHR21254:SF1">
    <property type="entry name" value="C2 DOMAIN-CONTAINING PROTEIN 3"/>
    <property type="match status" value="1"/>
</dbReference>
<dbReference type="Pfam" id="PF25339">
    <property type="entry name" value="C2_C2CD3_N"/>
    <property type="match status" value="1"/>
</dbReference>
<evidence type="ECO:0000313" key="4">
    <source>
        <dbReference type="RefSeq" id="XP_065669311.1"/>
    </source>
</evidence>
<evidence type="ECO:0000259" key="1">
    <source>
        <dbReference type="PROSITE" id="PS50004"/>
    </source>
</evidence>
<dbReference type="Gene3D" id="2.60.40.150">
    <property type="entry name" value="C2 domain"/>
    <property type="match status" value="3"/>
</dbReference>
<organism evidence="2 3">
    <name type="scientific">Hydra vulgaris</name>
    <name type="common">Hydra</name>
    <name type="synonym">Hydra attenuata</name>
    <dbReference type="NCBI Taxonomy" id="6087"/>
    <lineage>
        <taxon>Eukaryota</taxon>
        <taxon>Metazoa</taxon>
        <taxon>Cnidaria</taxon>
        <taxon>Hydrozoa</taxon>
        <taxon>Hydroidolina</taxon>
        <taxon>Anthoathecata</taxon>
        <taxon>Aplanulata</taxon>
        <taxon>Hydridae</taxon>
        <taxon>Hydra</taxon>
    </lineage>
</organism>
<dbReference type="SMART" id="SM00239">
    <property type="entry name" value="C2"/>
    <property type="match status" value="3"/>
</dbReference>
<evidence type="ECO:0000313" key="3">
    <source>
        <dbReference type="RefSeq" id="XP_065669310.1"/>
    </source>
</evidence>
<keyword evidence="2" id="KW-1185">Reference proteome</keyword>
<name>A0ABM4D4W2_HYDVU</name>
<dbReference type="InterPro" id="IPR000008">
    <property type="entry name" value="C2_dom"/>
</dbReference>
<dbReference type="SUPFAM" id="SSF49562">
    <property type="entry name" value="C2 domain (Calcium/lipid-binding domain, CaLB)"/>
    <property type="match status" value="3"/>
</dbReference>
<evidence type="ECO:0000313" key="2">
    <source>
        <dbReference type="Proteomes" id="UP001652625"/>
    </source>
</evidence>
<dbReference type="RefSeq" id="XP_065669310.1">
    <property type="nucleotide sequence ID" value="XM_065813238.1"/>
</dbReference>
<dbReference type="Proteomes" id="UP001652625">
    <property type="component" value="Chromosome 12"/>
</dbReference>
<gene>
    <name evidence="3 4" type="primary">LOC100207572</name>
</gene>
<dbReference type="PANTHER" id="PTHR21254">
    <property type="entry name" value="C2 DOMAIN-CONTAINING PROTEIN 3"/>
    <property type="match status" value="1"/>
</dbReference>
<dbReference type="PROSITE" id="PS50004">
    <property type="entry name" value="C2"/>
    <property type="match status" value="2"/>
</dbReference>
<sequence>MAIVVGSSLPPQVEGQLRCYLVVKVDVLKWCIPRPPKDVQVKIVWWGDASNCVLLRPIVENGNGLDNTHKCVEAHYPVRCGPKQFSAYLADMKSLLFDVVYGRTCADFAKIEVPNIHQVTASKPIFGHYPLICSTVNLKRKQVGTLSITIAFKSISDTFNIASSIIPTTDKQFEQMPLKPPKNFHCKSLNSKYKETISKTDISPVNNFKHINKKTELEDQQQVNYETPKEVVNHSPAKIINSFPGKILSACTYSDVILNKEQSDNILTTLLVKGQHLRDAMLKSSINSQLIRCNETDGFKDHNNVEIPNVLNQNLVEIMERKTIDLVLGNEDEILLEQFSDHSVIESEEGDPLHDSSLLSDLFYTKKKENKLDESSVILSEDSGEETSIHSLKKQNKHFKNENKDLLCGDNNDNGSVDSSDSSVLLESNKIYLKEPKNNFNKESLSIDQITNLSKVKFAKFHVQELHLYQFYESLIYYVEFKFPVHKSIEVVRLVSRSKDGNCVKFDRCLELPVSFNEETINYWLNCHINLNLFAKYGNNKPDLFGSGSLSLKDVAINQNLATEFMIDIFDKHAYSNKDKYVSIGNLQIVIELLPNVNSSSNYLQKPEKKVTRNDECSNSLQIHHECSKSLRIHHEKDQILLGKLDNELQNLIAIYEGSVNFNECFHWNLYCICRVFWVDYEMKTKVIWGSCNPKFNFEQIVPIKTKSFHKTEKNYLIIELWNKPLNQGKDKLLGICKVPLQTLFTVFKDCDLADIFLKSQCPVILCDSRMSVFDLITGKESGTLKLLVAVGLPKQISYLLHMQVSHLQIKGIDRKIDVMQQSSNVLHEIEIAVEKLNIVFSDGREAECYIKYNFPEQHFGDFKMSYFQTKPRLFMSNPQTDRHIFSLPFNIQLQQCLLQCMNTHRSTDIIFEIWKQSCDVHKSDLLVGKGTLEISKIFLLFYASSGNPSMQQLSIPILPDKNFCKGSLELYIKYTLHQENFATVTNMTETKTIFLSVSIMRLCGLKDAVNEVFRHHKYHDQYLENGVRTYVRCHLSFLSETSFVESCVVAASHSPTFNFQYEVPLKVNNESDLLIEISNGYLICQVLTNEDKLNETILGKAKIPLKQLLTHNTGVKGWYLFKLCTEEKTVTGGVELNIRFLNPFDRDNLINYGMGRGWTPKFIVQHHDESWLLSTDKRLCFFIISINLLFLPIQVIDNFLTERSFIYARYKFCDQGAIQSRFSRYRRFNESVLSEINHMHQFQLIPTPTLAWYLREESLEVEFWLNNSRLENNENSDILIGSSYVCLEPFSHDPYSVDTISGCYPLFRAGSKCICRSNCNITVHFNEDKSNYFRRTGTQTVNIFSDLFSDQFSAQVPVFLNDNKEMSEPIIPKNPDVPTISIRIEEALHLPKVNHNKDVVSFIYVSYTIFDKCVYTNVISNNKNPVWNFQKDECFDLRSLKNHEFSFTVWRSLNKEPNSEIDILLGTVYVDVSPLFSGMRELLGWYNVKDCNRQNNGQVKIGIVPYVLLSSSHSAKFFKSFNTAVSFDLTSSKKDSYYDSNLSKLELLDKLHSNLQELDCITKSIRDSSPVSYVSSPVSYVSSPVSYVSPVCKPQFSENTKTENNCIINDEHITKTKLIEPLKSLDVNLDQQKIKNDGSVILDKEEKKVDDNVEELSSDDDTDELMNHLEEFKRKYNRLKEFSNLEFEQDWLSDDDQSVLPIEYKEDIPFVETETDVINVSAKTSARDIDEQDENSSDLIQNTFLVHSMEKKCLQGLNKCCNPNGIICDDDHVDAINSSRKTSKKSIDQNICMTHSSKSAKGRHEFSDLHSFENNIPKTPTKDGSTEIKKTHYEIPNFFMKSNEMAESIKALRLAAKFSHLPRSKNKDVNETSGIEAINKYSPVDTLELARRAQIFLSKNNQT</sequence>